<protein>
    <recommendedName>
        <fullName evidence="4">Centromere protein U</fullName>
    </recommendedName>
    <alternativeName>
        <fullName evidence="9">MLF1-interacting protein</fullName>
    </alternativeName>
</protein>
<comment type="subcellular location">
    <subcellularLocation>
        <location evidence="2">Chromosome</location>
        <location evidence="2">Centromere</location>
    </subcellularLocation>
    <subcellularLocation>
        <location evidence="1">Nucleus</location>
    </subcellularLocation>
</comment>
<feature type="compositionally biased region" description="Basic and acidic residues" evidence="11">
    <location>
        <begin position="195"/>
        <end position="204"/>
    </location>
</feature>
<feature type="compositionally biased region" description="Polar residues" evidence="11">
    <location>
        <begin position="159"/>
        <end position="171"/>
    </location>
</feature>
<feature type="coiled-coil region" evidence="10">
    <location>
        <begin position="316"/>
        <end position="357"/>
    </location>
</feature>
<dbReference type="OrthoDB" id="8959258at2759"/>
<gene>
    <name evidence="12" type="ORF">Baya_15143</name>
</gene>
<reference evidence="12 13" key="1">
    <citation type="journal article" date="2019" name="Genome Biol. Evol.">
        <title>Whole-Genome Sequencing of the Giant Devil Catfish, Bagarius yarrelli.</title>
        <authorList>
            <person name="Jiang W."/>
            <person name="Lv Y."/>
            <person name="Cheng L."/>
            <person name="Yang K."/>
            <person name="Chao B."/>
            <person name="Wang X."/>
            <person name="Li Y."/>
            <person name="Pan X."/>
            <person name="You X."/>
            <person name="Zhang Y."/>
            <person name="Yang J."/>
            <person name="Li J."/>
            <person name="Zhang X."/>
            <person name="Liu S."/>
            <person name="Sun C."/>
            <person name="Yang J."/>
            <person name="Shi Q."/>
        </authorList>
    </citation>
    <scope>NUCLEOTIDE SEQUENCE [LARGE SCALE GENOMIC DNA]</scope>
    <source>
        <strain evidence="12">JWS20170419001</strain>
        <tissue evidence="12">Muscle</tissue>
    </source>
</reference>
<feature type="compositionally biased region" description="Polar residues" evidence="11">
    <location>
        <begin position="18"/>
        <end position="29"/>
    </location>
</feature>
<evidence type="ECO:0000256" key="6">
    <source>
        <dbReference type="ARBA" id="ARBA00023054"/>
    </source>
</evidence>
<evidence type="ECO:0000256" key="8">
    <source>
        <dbReference type="ARBA" id="ARBA00023328"/>
    </source>
</evidence>
<dbReference type="EMBL" id="VCAZ01000200">
    <property type="protein sequence ID" value="TTG17229.1"/>
    <property type="molecule type" value="Genomic_DNA"/>
</dbReference>
<dbReference type="Proteomes" id="UP000319801">
    <property type="component" value="Unassembled WGS sequence"/>
</dbReference>
<dbReference type="AlphaFoldDB" id="A0A556VAW4"/>
<evidence type="ECO:0000256" key="9">
    <source>
        <dbReference type="ARBA" id="ARBA00031456"/>
    </source>
</evidence>
<evidence type="ECO:0000256" key="3">
    <source>
        <dbReference type="ARBA" id="ARBA00010440"/>
    </source>
</evidence>
<name>A0A556VAW4_BAGYA</name>
<feature type="compositionally biased region" description="Basic residues" evidence="11">
    <location>
        <begin position="119"/>
        <end position="139"/>
    </location>
</feature>
<keyword evidence="13" id="KW-1185">Reference proteome</keyword>
<evidence type="ECO:0000256" key="7">
    <source>
        <dbReference type="ARBA" id="ARBA00023242"/>
    </source>
</evidence>
<keyword evidence="7" id="KW-0539">Nucleus</keyword>
<evidence type="ECO:0000256" key="5">
    <source>
        <dbReference type="ARBA" id="ARBA00022454"/>
    </source>
</evidence>
<accession>A0A556VAW4</accession>
<dbReference type="InterPro" id="IPR025214">
    <property type="entry name" value="CENP-U"/>
</dbReference>
<feature type="region of interest" description="Disordered" evidence="11">
    <location>
        <begin position="18"/>
        <end position="253"/>
    </location>
</feature>
<organism evidence="12 13">
    <name type="scientific">Bagarius yarrelli</name>
    <name type="common">Goonch</name>
    <name type="synonym">Bagrus yarrelli</name>
    <dbReference type="NCBI Taxonomy" id="175774"/>
    <lineage>
        <taxon>Eukaryota</taxon>
        <taxon>Metazoa</taxon>
        <taxon>Chordata</taxon>
        <taxon>Craniata</taxon>
        <taxon>Vertebrata</taxon>
        <taxon>Euteleostomi</taxon>
        <taxon>Actinopterygii</taxon>
        <taxon>Neopterygii</taxon>
        <taxon>Teleostei</taxon>
        <taxon>Ostariophysi</taxon>
        <taxon>Siluriformes</taxon>
        <taxon>Sisoridae</taxon>
        <taxon>Sisorinae</taxon>
        <taxon>Bagarius</taxon>
    </lineage>
</organism>
<proteinExistence type="inferred from homology"/>
<feature type="compositionally biased region" description="Polar residues" evidence="11">
    <location>
        <begin position="178"/>
        <end position="187"/>
    </location>
</feature>
<evidence type="ECO:0000313" key="13">
    <source>
        <dbReference type="Proteomes" id="UP000319801"/>
    </source>
</evidence>
<evidence type="ECO:0000256" key="11">
    <source>
        <dbReference type="SAM" id="MobiDB-lite"/>
    </source>
</evidence>
<comment type="caution">
    <text evidence="12">The sequence shown here is derived from an EMBL/GenBank/DDBJ whole genome shotgun (WGS) entry which is preliminary data.</text>
</comment>
<comment type="similarity">
    <text evidence="3">Belongs to the CENP-U/AME1 family.</text>
</comment>
<keyword evidence="5" id="KW-0158">Chromosome</keyword>
<dbReference type="PANTHER" id="PTHR32222">
    <property type="entry name" value="CENTROMERE PROTEIN U"/>
    <property type="match status" value="1"/>
</dbReference>
<dbReference type="GO" id="GO:0005634">
    <property type="term" value="C:nucleus"/>
    <property type="evidence" value="ECO:0007669"/>
    <property type="project" value="UniProtKB-SubCell"/>
</dbReference>
<keyword evidence="6 10" id="KW-0175">Coiled coil</keyword>
<dbReference type="GO" id="GO:0000775">
    <property type="term" value="C:chromosome, centromeric region"/>
    <property type="evidence" value="ECO:0007669"/>
    <property type="project" value="UniProtKB-SubCell"/>
</dbReference>
<dbReference type="Pfam" id="PF13097">
    <property type="entry name" value="CENP-U"/>
    <property type="match status" value="1"/>
</dbReference>
<keyword evidence="8" id="KW-0137">Centromere</keyword>
<dbReference type="PANTHER" id="PTHR32222:SF1">
    <property type="entry name" value="CENTROMERE PROTEIN U"/>
    <property type="match status" value="1"/>
</dbReference>
<sequence length="423" mass="47159">MCDHYNRPCPIQVCTLSVSGSESEGQNDLPSAESLDMSSIEKASFLQEEEYSTYGNPLHSTALEDESRPEPDRRHMATAEKQAEREKGNKARGMTETPKRPTGAGKNLKAQQKSNVQAQKKRTKQKTRAQTHQSPRSKRLQTISESRNYNGKERAHTTRPGSGSLATDTSPDTDHTQSQRPPSLSSEDLTDEDESFHPSIEKHTASHTRLPKSSSSSQPQKGQKQKRKSSSGSSDSGNPSKKPKPGGGRNPTALDVVSEAFQEFVSQYKETLSSEVVKKAIDAFSHSFKDDLTEKITAAKEFNSVKNEAVKIHRTLNQKKTRLLEAKNELIKSKVELKKLEKEHNELERRLTALTQGTAFLNNLKTLNKRYLEYRTAHAKEPETYGPSCIPAMLLEARSITGTEQQLKNINDKLQQVLGKTCS</sequence>
<feature type="compositionally biased region" description="Polar residues" evidence="11">
    <location>
        <begin position="140"/>
        <end position="149"/>
    </location>
</feature>
<feature type="compositionally biased region" description="Basic and acidic residues" evidence="11">
    <location>
        <begin position="65"/>
        <end position="89"/>
    </location>
</feature>
<evidence type="ECO:0000256" key="4">
    <source>
        <dbReference type="ARBA" id="ARBA00016402"/>
    </source>
</evidence>
<evidence type="ECO:0000256" key="2">
    <source>
        <dbReference type="ARBA" id="ARBA00004584"/>
    </source>
</evidence>
<evidence type="ECO:0000256" key="1">
    <source>
        <dbReference type="ARBA" id="ARBA00004123"/>
    </source>
</evidence>
<evidence type="ECO:0000256" key="10">
    <source>
        <dbReference type="SAM" id="Coils"/>
    </source>
</evidence>
<evidence type="ECO:0000313" key="12">
    <source>
        <dbReference type="EMBL" id="TTG17229.1"/>
    </source>
</evidence>
<feature type="compositionally biased region" description="Low complexity" evidence="11">
    <location>
        <begin position="230"/>
        <end position="240"/>
    </location>
</feature>
<feature type="compositionally biased region" description="Low complexity" evidence="11">
    <location>
        <begin position="211"/>
        <end position="222"/>
    </location>
</feature>